<proteinExistence type="predicted"/>
<organism evidence="1 2">
    <name type="scientific">Crossiella equi</name>
    <dbReference type="NCBI Taxonomy" id="130796"/>
    <lineage>
        <taxon>Bacteria</taxon>
        <taxon>Bacillati</taxon>
        <taxon>Actinomycetota</taxon>
        <taxon>Actinomycetes</taxon>
        <taxon>Pseudonocardiales</taxon>
        <taxon>Pseudonocardiaceae</taxon>
        <taxon>Crossiella</taxon>
    </lineage>
</organism>
<dbReference type="RefSeq" id="WP_086787532.1">
    <property type="nucleotide sequence ID" value="NZ_JAGIOO010000001.1"/>
</dbReference>
<evidence type="ECO:0008006" key="3">
    <source>
        <dbReference type="Google" id="ProtNLM"/>
    </source>
</evidence>
<name>A0ABS5AA47_9PSEU</name>
<comment type="caution">
    <text evidence="1">The sequence shown here is derived from an EMBL/GenBank/DDBJ whole genome shotgun (WGS) entry which is preliminary data.</text>
</comment>
<gene>
    <name evidence="1" type="ORF">JOF53_002331</name>
</gene>
<dbReference type="Proteomes" id="UP001519363">
    <property type="component" value="Unassembled WGS sequence"/>
</dbReference>
<sequence>MSEGGPAERLGLCSGAVVLETGWDEDADERLRAGIRDITGEKFVDVDFDGEADAVLLWLRRRDVEFSECLLDAAAPLKDGGVLWALVPKSGLDQHIGAGEFAEAVRTAELRLDGTVEASLEWSVHRLLVP</sequence>
<evidence type="ECO:0000313" key="2">
    <source>
        <dbReference type="Proteomes" id="UP001519363"/>
    </source>
</evidence>
<keyword evidence="2" id="KW-1185">Reference proteome</keyword>
<protein>
    <recommendedName>
        <fullName evidence="3">DUF3052 domain-containing protein</fullName>
    </recommendedName>
</protein>
<reference evidence="1 2" key="1">
    <citation type="submission" date="2021-03" db="EMBL/GenBank/DDBJ databases">
        <title>Sequencing the genomes of 1000 actinobacteria strains.</title>
        <authorList>
            <person name="Klenk H.-P."/>
        </authorList>
    </citation>
    <scope>NUCLEOTIDE SEQUENCE [LARGE SCALE GENOMIC DNA]</scope>
    <source>
        <strain evidence="1 2">DSM 44580</strain>
    </source>
</reference>
<evidence type="ECO:0000313" key="1">
    <source>
        <dbReference type="EMBL" id="MBP2473459.1"/>
    </source>
</evidence>
<accession>A0ABS5AA47</accession>
<dbReference type="InterPro" id="IPR021412">
    <property type="entry name" value="DUF3052"/>
</dbReference>
<dbReference type="EMBL" id="JAGIOO010000001">
    <property type="protein sequence ID" value="MBP2473459.1"/>
    <property type="molecule type" value="Genomic_DNA"/>
</dbReference>
<dbReference type="Pfam" id="PF11253">
    <property type="entry name" value="DUF3052"/>
    <property type="match status" value="1"/>
</dbReference>